<dbReference type="GO" id="GO:0043565">
    <property type="term" value="F:sequence-specific DNA binding"/>
    <property type="evidence" value="ECO:0007669"/>
    <property type="project" value="TreeGrafter"/>
</dbReference>
<comment type="caution">
    <text evidence="6">The sequence shown here is derived from an EMBL/GenBank/DDBJ whole genome shotgun (WGS) entry which is preliminary data.</text>
</comment>
<gene>
    <name evidence="6" type="ORF">D3871_26580</name>
</gene>
<dbReference type="CDD" id="cd08479">
    <property type="entry name" value="PBP2_CrgA_like_9"/>
    <property type="match status" value="1"/>
</dbReference>
<dbReference type="Proteomes" id="UP000265955">
    <property type="component" value="Unassembled WGS sequence"/>
</dbReference>
<organism evidence="6 7">
    <name type="scientific">Noviherbaspirillum saxi</name>
    <dbReference type="NCBI Taxonomy" id="2320863"/>
    <lineage>
        <taxon>Bacteria</taxon>
        <taxon>Pseudomonadati</taxon>
        <taxon>Pseudomonadota</taxon>
        <taxon>Betaproteobacteria</taxon>
        <taxon>Burkholderiales</taxon>
        <taxon>Oxalobacteraceae</taxon>
        <taxon>Noviherbaspirillum</taxon>
    </lineage>
</organism>
<proteinExistence type="inferred from homology"/>
<evidence type="ECO:0000259" key="5">
    <source>
        <dbReference type="PROSITE" id="PS50931"/>
    </source>
</evidence>
<dbReference type="RefSeq" id="WP_119772088.1">
    <property type="nucleotide sequence ID" value="NZ_QYUO01000003.1"/>
</dbReference>
<dbReference type="InterPro" id="IPR000847">
    <property type="entry name" value="LysR_HTH_N"/>
</dbReference>
<sequence length="308" mass="34995">MDGITDLSFFAILVKSGSLAAAAQELGVTPSSVSKRLAGLETRLRVRLLNRTTRRISLTPEGELYLTEGERIISDLDALEQRISGSADTPKGLLKVSATLGFGRRHIMPVISTFARKYPDVEVQMHLSDRPVNMAEHGFDIAIRFGELPDTRMTARKLANNRRFICASHSYISQHGIPAHPKELSKHECIFIRESDETYGTWHFRYKDRQETVKVRGQLSTNDGESALGWALDGHGLIIRSEWDVAAYLRSGRLRRLLEEWEVPPADIYVVYPTKHNLSAKTRAFVEYMLESFARYRDSGREKNQSMW</sequence>
<dbReference type="InterPro" id="IPR036388">
    <property type="entry name" value="WH-like_DNA-bd_sf"/>
</dbReference>
<dbReference type="FunFam" id="3.40.190.290:FF:000001">
    <property type="entry name" value="Transcriptional regulator, LysR family"/>
    <property type="match status" value="1"/>
</dbReference>
<dbReference type="Gene3D" id="1.10.10.10">
    <property type="entry name" value="Winged helix-like DNA-binding domain superfamily/Winged helix DNA-binding domain"/>
    <property type="match status" value="1"/>
</dbReference>
<accession>A0A3A3FL12</accession>
<keyword evidence="3" id="KW-0238">DNA-binding</keyword>
<dbReference type="GO" id="GO:0006351">
    <property type="term" value="P:DNA-templated transcription"/>
    <property type="evidence" value="ECO:0007669"/>
    <property type="project" value="TreeGrafter"/>
</dbReference>
<dbReference type="SUPFAM" id="SSF46785">
    <property type="entry name" value="Winged helix' DNA-binding domain"/>
    <property type="match status" value="1"/>
</dbReference>
<dbReference type="Gene3D" id="3.40.190.290">
    <property type="match status" value="1"/>
</dbReference>
<dbReference type="SUPFAM" id="SSF53850">
    <property type="entry name" value="Periplasmic binding protein-like II"/>
    <property type="match status" value="1"/>
</dbReference>
<dbReference type="Pfam" id="PF00126">
    <property type="entry name" value="HTH_1"/>
    <property type="match status" value="1"/>
</dbReference>
<reference evidence="7" key="1">
    <citation type="submission" date="2018-09" db="EMBL/GenBank/DDBJ databases">
        <authorList>
            <person name="Zhu H."/>
        </authorList>
    </citation>
    <scope>NUCLEOTIDE SEQUENCE [LARGE SCALE GENOMIC DNA]</scope>
    <source>
        <strain evidence="7">K1R23-30</strain>
    </source>
</reference>
<evidence type="ECO:0000313" key="6">
    <source>
        <dbReference type="EMBL" id="RJF92202.1"/>
    </source>
</evidence>
<dbReference type="InterPro" id="IPR005119">
    <property type="entry name" value="LysR_subst-bd"/>
</dbReference>
<dbReference type="PANTHER" id="PTHR30537:SF5">
    <property type="entry name" value="HTH-TYPE TRANSCRIPTIONAL ACTIVATOR TTDR-RELATED"/>
    <property type="match status" value="1"/>
</dbReference>
<dbReference type="OrthoDB" id="9786526at2"/>
<dbReference type="PANTHER" id="PTHR30537">
    <property type="entry name" value="HTH-TYPE TRANSCRIPTIONAL REGULATOR"/>
    <property type="match status" value="1"/>
</dbReference>
<dbReference type="AlphaFoldDB" id="A0A3A3FL12"/>
<evidence type="ECO:0000313" key="7">
    <source>
        <dbReference type="Proteomes" id="UP000265955"/>
    </source>
</evidence>
<dbReference type="PROSITE" id="PS50931">
    <property type="entry name" value="HTH_LYSR"/>
    <property type="match status" value="1"/>
</dbReference>
<evidence type="ECO:0000256" key="2">
    <source>
        <dbReference type="ARBA" id="ARBA00023015"/>
    </source>
</evidence>
<protein>
    <submittedName>
        <fullName evidence="6">LysR family transcriptional regulator</fullName>
    </submittedName>
</protein>
<dbReference type="Pfam" id="PF03466">
    <property type="entry name" value="LysR_substrate"/>
    <property type="match status" value="1"/>
</dbReference>
<feature type="domain" description="HTH lysR-type" evidence="5">
    <location>
        <begin position="1"/>
        <end position="59"/>
    </location>
</feature>
<comment type="similarity">
    <text evidence="1">Belongs to the LysR transcriptional regulatory family.</text>
</comment>
<evidence type="ECO:0000256" key="3">
    <source>
        <dbReference type="ARBA" id="ARBA00023125"/>
    </source>
</evidence>
<keyword evidence="4" id="KW-0804">Transcription</keyword>
<dbReference type="GO" id="GO:0003700">
    <property type="term" value="F:DNA-binding transcription factor activity"/>
    <property type="evidence" value="ECO:0007669"/>
    <property type="project" value="InterPro"/>
</dbReference>
<evidence type="ECO:0000256" key="1">
    <source>
        <dbReference type="ARBA" id="ARBA00009437"/>
    </source>
</evidence>
<keyword evidence="7" id="KW-1185">Reference proteome</keyword>
<dbReference type="EMBL" id="QYUO01000003">
    <property type="protein sequence ID" value="RJF92202.1"/>
    <property type="molecule type" value="Genomic_DNA"/>
</dbReference>
<dbReference type="InterPro" id="IPR036390">
    <property type="entry name" value="WH_DNA-bd_sf"/>
</dbReference>
<keyword evidence="2" id="KW-0805">Transcription regulation</keyword>
<dbReference type="InterPro" id="IPR058163">
    <property type="entry name" value="LysR-type_TF_proteobact-type"/>
</dbReference>
<evidence type="ECO:0000256" key="4">
    <source>
        <dbReference type="ARBA" id="ARBA00023163"/>
    </source>
</evidence>
<dbReference type="FunFam" id="1.10.10.10:FF:000001">
    <property type="entry name" value="LysR family transcriptional regulator"/>
    <property type="match status" value="1"/>
</dbReference>
<name>A0A3A3FL12_9BURK</name>